<reference evidence="1" key="1">
    <citation type="journal article" date="2015" name="Nature">
        <title>Complex archaea that bridge the gap between prokaryotes and eukaryotes.</title>
        <authorList>
            <person name="Spang A."/>
            <person name="Saw J.H."/>
            <person name="Jorgensen S.L."/>
            <person name="Zaremba-Niedzwiedzka K."/>
            <person name="Martijn J."/>
            <person name="Lind A.E."/>
            <person name="van Eijk R."/>
            <person name="Schleper C."/>
            <person name="Guy L."/>
            <person name="Ettema T.J."/>
        </authorList>
    </citation>
    <scope>NUCLEOTIDE SEQUENCE</scope>
</reference>
<evidence type="ECO:0000313" key="1">
    <source>
        <dbReference type="EMBL" id="KKK75303.1"/>
    </source>
</evidence>
<gene>
    <name evidence="1" type="ORF">LCGC14_2875070</name>
</gene>
<dbReference type="AlphaFoldDB" id="A0A0F8Y1Y0"/>
<proteinExistence type="predicted"/>
<comment type="caution">
    <text evidence="1">The sequence shown here is derived from an EMBL/GenBank/DDBJ whole genome shotgun (WGS) entry which is preliminary data.</text>
</comment>
<protein>
    <submittedName>
        <fullName evidence="1">Uncharacterized protein</fullName>
    </submittedName>
</protein>
<name>A0A0F8Y1Y0_9ZZZZ</name>
<dbReference type="EMBL" id="LAZR01055931">
    <property type="protein sequence ID" value="KKK75303.1"/>
    <property type="molecule type" value="Genomic_DNA"/>
</dbReference>
<organism evidence="1">
    <name type="scientific">marine sediment metagenome</name>
    <dbReference type="NCBI Taxonomy" id="412755"/>
    <lineage>
        <taxon>unclassified sequences</taxon>
        <taxon>metagenomes</taxon>
        <taxon>ecological metagenomes</taxon>
    </lineage>
</organism>
<sequence>MGIKSGSSRIIDLRKAPKDIVESVRKSEGLGEKIEALGKVRRKLTGFLRSNVLKV</sequence>
<accession>A0A0F8Y1Y0</accession>